<organism evidence="6 7">
    <name type="scientific">Marasmiellus scandens</name>
    <dbReference type="NCBI Taxonomy" id="2682957"/>
    <lineage>
        <taxon>Eukaryota</taxon>
        <taxon>Fungi</taxon>
        <taxon>Dikarya</taxon>
        <taxon>Basidiomycota</taxon>
        <taxon>Agaricomycotina</taxon>
        <taxon>Agaricomycetes</taxon>
        <taxon>Agaricomycetidae</taxon>
        <taxon>Agaricales</taxon>
        <taxon>Marasmiineae</taxon>
        <taxon>Omphalotaceae</taxon>
        <taxon>Marasmiellus</taxon>
    </lineage>
</organism>
<comment type="similarity">
    <text evidence="1 4">Belongs to the aldehyde dehydrogenase family.</text>
</comment>
<sequence>MTDVFKLDLDTPAYKGTISFPTGLFIGGEWVKPVEGLSIEVINPANASVITSVSIGTEKDVDVALEAAQRAYKSSWGLKVPGTERGKMLAKLADLVEANLEEFAAIESLNCGWFFTPLGLVTVDAVRYFAGWADKIHGRTMETNENKLAYTRHEPWGVVGAIIPWNFPLTNIAWKLAPTLATGNVLVLKPSEITPLPALKLASLIPQAGFPPGVINIVNGYGSVVGARMASHPGIAKLAFTGSTLTGRKIQEAAARSNLKAVTLELGGKSPNIIFEDADLEQAVKWAGIGVFTNMGQACCAGTRIFVQELVYDQFMELFKKNAEALQAGIGEPFELGTMHGPQVSKGQYEKVLSYISSGISAGATLVTGGTQHPRGTKQDSSPGYYISPTIFGDCRPDMKIVKEEIFGPVAAVIKFKDEEEVISLANDTSYGLACGVFTQNSSRAIRVAHALEAGTAWVNCYMTVELQVPFGGYKESGGGGRELGIWALDTYTQVKSVHVNIGMRL</sequence>
<dbReference type="SUPFAM" id="SSF53720">
    <property type="entry name" value="ALDH-like"/>
    <property type="match status" value="1"/>
</dbReference>
<dbReference type="InterPro" id="IPR016160">
    <property type="entry name" value="Ald_DH_CS_CYS"/>
</dbReference>
<protein>
    <recommendedName>
        <fullName evidence="5">Aldehyde dehydrogenase domain-containing protein</fullName>
    </recommendedName>
</protein>
<feature type="domain" description="Aldehyde dehydrogenase" evidence="5">
    <location>
        <begin position="30"/>
        <end position="498"/>
    </location>
</feature>
<dbReference type="InterPro" id="IPR029510">
    <property type="entry name" value="Ald_DH_CS_GLU"/>
</dbReference>
<reference evidence="6 7" key="1">
    <citation type="submission" date="2024-01" db="EMBL/GenBank/DDBJ databases">
        <title>A draft genome for the cacao thread blight pathogen Marasmiellus scandens.</title>
        <authorList>
            <person name="Baruah I.K."/>
            <person name="Leung J."/>
            <person name="Bukari Y."/>
            <person name="Amoako-Attah I."/>
            <person name="Meinhardt L.W."/>
            <person name="Bailey B.A."/>
            <person name="Cohen S.P."/>
        </authorList>
    </citation>
    <scope>NUCLEOTIDE SEQUENCE [LARGE SCALE GENOMIC DNA]</scope>
    <source>
        <strain evidence="6 7">GH-19</strain>
    </source>
</reference>
<dbReference type="InterPro" id="IPR016161">
    <property type="entry name" value="Ald_DH/histidinol_DH"/>
</dbReference>
<dbReference type="PANTHER" id="PTHR11699">
    <property type="entry name" value="ALDEHYDE DEHYDROGENASE-RELATED"/>
    <property type="match status" value="1"/>
</dbReference>
<dbReference type="PROSITE" id="PS00687">
    <property type="entry name" value="ALDEHYDE_DEHYDR_GLU"/>
    <property type="match status" value="1"/>
</dbReference>
<evidence type="ECO:0000259" key="5">
    <source>
        <dbReference type="Pfam" id="PF00171"/>
    </source>
</evidence>
<keyword evidence="7" id="KW-1185">Reference proteome</keyword>
<name>A0ABR1JAE4_9AGAR</name>
<dbReference type="Gene3D" id="3.40.309.10">
    <property type="entry name" value="Aldehyde Dehydrogenase, Chain A, domain 2"/>
    <property type="match status" value="1"/>
</dbReference>
<dbReference type="PROSITE" id="PS00070">
    <property type="entry name" value="ALDEHYDE_DEHYDR_CYS"/>
    <property type="match status" value="1"/>
</dbReference>
<comment type="caution">
    <text evidence="6">The sequence shown here is derived from an EMBL/GenBank/DDBJ whole genome shotgun (WGS) entry which is preliminary data.</text>
</comment>
<proteinExistence type="inferred from homology"/>
<evidence type="ECO:0000256" key="3">
    <source>
        <dbReference type="PROSITE-ProRule" id="PRU10007"/>
    </source>
</evidence>
<dbReference type="Gene3D" id="3.40.605.10">
    <property type="entry name" value="Aldehyde Dehydrogenase, Chain A, domain 1"/>
    <property type="match status" value="1"/>
</dbReference>
<keyword evidence="2 4" id="KW-0560">Oxidoreductase</keyword>
<dbReference type="InterPro" id="IPR016162">
    <property type="entry name" value="Ald_DH_N"/>
</dbReference>
<evidence type="ECO:0000256" key="2">
    <source>
        <dbReference type="ARBA" id="ARBA00023002"/>
    </source>
</evidence>
<dbReference type="InterPro" id="IPR015590">
    <property type="entry name" value="Aldehyde_DH_dom"/>
</dbReference>
<dbReference type="InterPro" id="IPR016163">
    <property type="entry name" value="Ald_DH_C"/>
</dbReference>
<evidence type="ECO:0000256" key="4">
    <source>
        <dbReference type="RuleBase" id="RU003345"/>
    </source>
</evidence>
<feature type="active site" evidence="3">
    <location>
        <position position="265"/>
    </location>
</feature>
<evidence type="ECO:0000256" key="1">
    <source>
        <dbReference type="ARBA" id="ARBA00009986"/>
    </source>
</evidence>
<dbReference type="EMBL" id="JBANRG010000026">
    <property type="protein sequence ID" value="KAK7453414.1"/>
    <property type="molecule type" value="Genomic_DNA"/>
</dbReference>
<evidence type="ECO:0000313" key="7">
    <source>
        <dbReference type="Proteomes" id="UP001498398"/>
    </source>
</evidence>
<gene>
    <name evidence="6" type="ORF">VKT23_011679</name>
</gene>
<dbReference type="Proteomes" id="UP001498398">
    <property type="component" value="Unassembled WGS sequence"/>
</dbReference>
<dbReference type="Pfam" id="PF00171">
    <property type="entry name" value="Aldedh"/>
    <property type="match status" value="1"/>
</dbReference>
<accession>A0ABR1JAE4</accession>
<evidence type="ECO:0000313" key="6">
    <source>
        <dbReference type="EMBL" id="KAK7453414.1"/>
    </source>
</evidence>